<feature type="compositionally biased region" description="Polar residues" evidence="1">
    <location>
        <begin position="587"/>
        <end position="598"/>
    </location>
</feature>
<feature type="compositionally biased region" description="Low complexity" evidence="1">
    <location>
        <begin position="599"/>
        <end position="608"/>
    </location>
</feature>
<dbReference type="AlphaFoldDB" id="A0A8J2N024"/>
<feature type="compositionally biased region" description="Low complexity" evidence="1">
    <location>
        <begin position="650"/>
        <end position="667"/>
    </location>
</feature>
<name>A0A8J2N024_9PLEO</name>
<feature type="compositionally biased region" description="Basic and acidic residues" evidence="1">
    <location>
        <begin position="379"/>
        <end position="437"/>
    </location>
</feature>
<dbReference type="GO" id="GO:0016567">
    <property type="term" value="P:protein ubiquitination"/>
    <property type="evidence" value="ECO:0007669"/>
    <property type="project" value="UniProtKB-UniPathway"/>
</dbReference>
<sequence length="729" mass="79317">MATSMLPSAGIALVGAPDSDAGLKDGKQAPVQAMQVDITQDIVDELLESARSGKPPQIIFGRTPQLKYGDKTHMLQSSTELHRYELYKSSGTGGDGSLEFAGLINHGLLVHKAEDVTAGVDSALEQLRSNMAAISEFKEANKYASPVFPWLPTIFGISSRETRAPLSQMVAITIVGDAAPGRTPAHRRFPSTGFKASHLAPSMMGSPLLGAPSSPMHKRPPTSQPSNSHDMIVSALRVPIIHLLAREPATEASLAATCRTSLAIIKDVLPKIAKRSTADADKWQLTDKSFREVNPFKFPYQSAEHRQQAIDGAIKSFDRQRLAKDDKLWQILLPHDQRGQGICLSRSTVKAPEAKPKAKASTPMHKISDLTKKKPVAKKAADKPAVEKKPKVAKEPEIKPKSSIKEKYLAREKEKEKEKEREKEKAAVNVKEVKEEPTIATAATTSTPSSSTRPVAPSKPNTPATDASKIRTKKAPAPEGNMNPRAKPKMSGRDSQRDRPTNRPFKPTMPVNTKPKNPSPLSASPPVNASDFEDSHPVHKALAAAPSPAKSAAGNSDSSLKRKANNIDSDIHNHLAVKKQHVDRPTPTHTPSHTNGKATGSTPSSTSSLKRKSDDSSSSNTPTTAPKVRKVANIDTGLASRYHHNNPRASPGASSTSTTSPSMPSLSFRQTVELSQKFQKYYKRYEELYWQLTEAEKPPTEAQRNDLLKMHKKLEEMKREIKAGAGVHR</sequence>
<dbReference type="Proteomes" id="UP000676310">
    <property type="component" value="Unassembled WGS sequence"/>
</dbReference>
<feature type="compositionally biased region" description="Polar residues" evidence="1">
    <location>
        <begin position="510"/>
        <end position="527"/>
    </location>
</feature>
<reference evidence="2" key="1">
    <citation type="submission" date="2021-05" db="EMBL/GenBank/DDBJ databases">
        <authorList>
            <person name="Stam R."/>
        </authorList>
    </citation>
    <scope>NUCLEOTIDE SEQUENCE</scope>
    <source>
        <strain evidence="2">CS162</strain>
    </source>
</reference>
<gene>
    <name evidence="2" type="ORF">ALTATR162_LOCUS296</name>
</gene>
<dbReference type="InterPro" id="IPR036390">
    <property type="entry name" value="WH_DNA-bd_sf"/>
</dbReference>
<feature type="compositionally biased region" description="Low complexity" evidence="1">
    <location>
        <begin position="438"/>
        <end position="458"/>
    </location>
</feature>
<feature type="compositionally biased region" description="Low complexity" evidence="1">
    <location>
        <begin position="540"/>
        <end position="553"/>
    </location>
</feature>
<dbReference type="RefSeq" id="XP_043163824.1">
    <property type="nucleotide sequence ID" value="XM_043307889.1"/>
</dbReference>
<dbReference type="UniPathway" id="UPA00143"/>
<keyword evidence="3" id="KW-1185">Reference proteome</keyword>
<accession>A0A8J2N024</accession>
<feature type="region of interest" description="Disordered" evidence="1">
    <location>
        <begin position="348"/>
        <end position="670"/>
    </location>
</feature>
<dbReference type="EMBL" id="CAJRGZ010000014">
    <property type="protein sequence ID" value="CAG5138289.1"/>
    <property type="molecule type" value="Genomic_DNA"/>
</dbReference>
<feature type="region of interest" description="Disordered" evidence="1">
    <location>
        <begin position="205"/>
        <end position="228"/>
    </location>
</feature>
<comment type="caution">
    <text evidence="2">The sequence shown here is derived from an EMBL/GenBank/DDBJ whole genome shotgun (WGS) entry which is preliminary data.</text>
</comment>
<dbReference type="OrthoDB" id="2587563at2759"/>
<proteinExistence type="predicted"/>
<dbReference type="GeneID" id="67014462"/>
<feature type="compositionally biased region" description="Basic and acidic residues" evidence="1">
    <location>
        <begin position="491"/>
        <end position="501"/>
    </location>
</feature>
<evidence type="ECO:0000313" key="2">
    <source>
        <dbReference type="EMBL" id="CAG5138289.1"/>
    </source>
</evidence>
<protein>
    <submittedName>
        <fullName evidence="2">Uncharacterized protein</fullName>
    </submittedName>
</protein>
<dbReference type="SUPFAM" id="SSF46785">
    <property type="entry name" value="Winged helix' DNA-binding domain"/>
    <property type="match status" value="1"/>
</dbReference>
<evidence type="ECO:0000256" key="1">
    <source>
        <dbReference type="SAM" id="MobiDB-lite"/>
    </source>
</evidence>
<evidence type="ECO:0000313" key="3">
    <source>
        <dbReference type="Proteomes" id="UP000676310"/>
    </source>
</evidence>
<organism evidence="2 3">
    <name type="scientific">Alternaria atra</name>
    <dbReference type="NCBI Taxonomy" id="119953"/>
    <lineage>
        <taxon>Eukaryota</taxon>
        <taxon>Fungi</taxon>
        <taxon>Dikarya</taxon>
        <taxon>Ascomycota</taxon>
        <taxon>Pezizomycotina</taxon>
        <taxon>Dothideomycetes</taxon>
        <taxon>Pleosporomycetidae</taxon>
        <taxon>Pleosporales</taxon>
        <taxon>Pleosporineae</taxon>
        <taxon>Pleosporaceae</taxon>
        <taxon>Alternaria</taxon>
        <taxon>Alternaria sect. Ulocladioides</taxon>
    </lineage>
</organism>